<dbReference type="STRING" id="33007.HMPREF3198_00116"/>
<evidence type="ECO:0008006" key="5">
    <source>
        <dbReference type="Google" id="ProtNLM"/>
    </source>
</evidence>
<organism evidence="3 4">
    <name type="scientific">Winkia neuii</name>
    <dbReference type="NCBI Taxonomy" id="33007"/>
    <lineage>
        <taxon>Bacteria</taxon>
        <taxon>Bacillati</taxon>
        <taxon>Actinomycetota</taxon>
        <taxon>Actinomycetes</taxon>
        <taxon>Actinomycetales</taxon>
        <taxon>Actinomycetaceae</taxon>
        <taxon>Winkia</taxon>
    </lineage>
</organism>
<evidence type="ECO:0000313" key="3">
    <source>
        <dbReference type="EMBL" id="PKY73409.1"/>
    </source>
</evidence>
<evidence type="ECO:0000313" key="4">
    <source>
        <dbReference type="Proteomes" id="UP000235122"/>
    </source>
</evidence>
<feature type="region of interest" description="Disordered" evidence="1">
    <location>
        <begin position="97"/>
        <end position="116"/>
    </location>
</feature>
<comment type="caution">
    <text evidence="3">The sequence shown here is derived from an EMBL/GenBank/DDBJ whole genome shotgun (WGS) entry which is preliminary data.</text>
</comment>
<dbReference type="AlphaFoldDB" id="A0A2I1IQL7"/>
<name>A0A2I1IQL7_9ACTO</name>
<dbReference type="EMBL" id="PKKO01000001">
    <property type="protein sequence ID" value="PKY73409.1"/>
    <property type="molecule type" value="Genomic_DNA"/>
</dbReference>
<reference evidence="3 4" key="1">
    <citation type="submission" date="2017-12" db="EMBL/GenBank/DDBJ databases">
        <title>Phylogenetic diversity of female urinary microbiome.</title>
        <authorList>
            <person name="Thomas-White K."/>
            <person name="Wolfe A.J."/>
        </authorList>
    </citation>
    <scope>NUCLEOTIDE SEQUENCE [LARGE SCALE GENOMIC DNA]</scope>
    <source>
        <strain evidence="3 4">UMB0402</strain>
    </source>
</reference>
<feature type="transmembrane region" description="Helical" evidence="2">
    <location>
        <begin position="13"/>
        <end position="33"/>
    </location>
</feature>
<keyword evidence="2" id="KW-1133">Transmembrane helix</keyword>
<accession>A0A2I1IQL7</accession>
<proteinExistence type="predicted"/>
<feature type="transmembrane region" description="Helical" evidence="2">
    <location>
        <begin position="63"/>
        <end position="84"/>
    </location>
</feature>
<protein>
    <recommendedName>
        <fullName evidence="5">Holin</fullName>
    </recommendedName>
</protein>
<dbReference type="RefSeq" id="WP_004808307.1">
    <property type="nucleotide sequence ID" value="NZ_CP118946.1"/>
</dbReference>
<keyword evidence="4" id="KW-1185">Reference proteome</keyword>
<evidence type="ECO:0000256" key="2">
    <source>
        <dbReference type="SAM" id="Phobius"/>
    </source>
</evidence>
<dbReference type="Proteomes" id="UP000235122">
    <property type="component" value="Unassembled WGS sequence"/>
</dbReference>
<feature type="transmembrane region" description="Helical" evidence="2">
    <location>
        <begin position="40"/>
        <end position="57"/>
    </location>
</feature>
<evidence type="ECO:0000256" key="1">
    <source>
        <dbReference type="SAM" id="MobiDB-lite"/>
    </source>
</evidence>
<keyword evidence="2" id="KW-0812">Transmembrane</keyword>
<sequence length="116" mass="12624">MDQLFQHISPIDFSALAGILGTFVVSVITRAHWTQNTKRLVALAVYVALAAATFVFIKYPAFYQFAIMNLGVVAGAGQIAYTVLKPTGLMDWVRDITSPPAGRHRAPTKTGEGKEE</sequence>
<keyword evidence="2" id="KW-0472">Membrane</keyword>
<gene>
    <name evidence="3" type="ORF">CYJ19_02150</name>
</gene>